<keyword evidence="1 4" id="KW-0812">Transmembrane</keyword>
<dbReference type="Gene3D" id="1.20.1250.20">
    <property type="entry name" value="MFS general substrate transporter like domains"/>
    <property type="match status" value="2"/>
</dbReference>
<feature type="transmembrane region" description="Helical" evidence="4">
    <location>
        <begin position="12"/>
        <end position="33"/>
    </location>
</feature>
<evidence type="ECO:0000313" key="6">
    <source>
        <dbReference type="Proteomes" id="UP000823630"/>
    </source>
</evidence>
<organism evidence="5 6">
    <name type="scientific">Candidatus Enterousia avistercoris</name>
    <dbReference type="NCBI Taxonomy" id="2840788"/>
    <lineage>
        <taxon>Bacteria</taxon>
        <taxon>Pseudomonadati</taxon>
        <taxon>Pseudomonadota</taxon>
        <taxon>Alphaproteobacteria</taxon>
        <taxon>Candidatus Enterousia</taxon>
    </lineage>
</organism>
<dbReference type="PANTHER" id="PTHR23530">
    <property type="entry name" value="TRANSPORT PROTEIN-RELATED"/>
    <property type="match status" value="1"/>
</dbReference>
<sequence length="410" mass="45853">MTRNSSLRQFLHNVYGYAFFNKLILLTPVYAVFMQSHGLTDIQLALMFVILSAGTFLMQIPATWTTNKIGVKPAIILGQVLKAAAFVLWYFWPTFAGFAIGMFLWGIEWAFFNVAFEGLVYDELRARRHSRMYARVLGVRYNVQAVGTALSAFGSLLMFAGYGWITVASLVALGASVICILRMKLRTKPNKQQKIKNTNFIKLFKTGVRICGRTPCILLMLLLSLFVANIAYLDDYLSPIGMEIGLSVEFVGLVQFFILGCAVLGQTFAYRFTRVRDWILYASICLAGAMFVVFALDYSLRGLWALGVAYVLFSGINILLYSRFQDFLPPRYRSVILSLYSIGDNMVYIGTCLVIGLGGMLGSWRYSVMILGMILVGVGLWALLFIRNRCEVVDAPGRNGVKTAPPRLKA</sequence>
<dbReference type="InterPro" id="IPR011701">
    <property type="entry name" value="MFS"/>
</dbReference>
<dbReference type="Proteomes" id="UP000823630">
    <property type="component" value="Unassembled WGS sequence"/>
</dbReference>
<dbReference type="PANTHER" id="PTHR23530:SF1">
    <property type="entry name" value="PERMEASE, MAJOR FACILITATOR SUPERFAMILY-RELATED"/>
    <property type="match status" value="1"/>
</dbReference>
<evidence type="ECO:0000313" key="5">
    <source>
        <dbReference type="EMBL" id="MBO8425027.1"/>
    </source>
</evidence>
<dbReference type="SUPFAM" id="SSF103473">
    <property type="entry name" value="MFS general substrate transporter"/>
    <property type="match status" value="1"/>
</dbReference>
<protein>
    <submittedName>
        <fullName evidence="5">MFS transporter</fullName>
    </submittedName>
</protein>
<comment type="caution">
    <text evidence="5">The sequence shown here is derived from an EMBL/GenBank/DDBJ whole genome shotgun (WGS) entry which is preliminary data.</text>
</comment>
<feature type="transmembrane region" description="Helical" evidence="4">
    <location>
        <begin position="364"/>
        <end position="386"/>
    </location>
</feature>
<dbReference type="Pfam" id="PF07690">
    <property type="entry name" value="MFS_1"/>
    <property type="match status" value="1"/>
</dbReference>
<dbReference type="AlphaFoldDB" id="A0A9D9DC70"/>
<gene>
    <name evidence="5" type="ORF">IAC69_00930</name>
</gene>
<dbReference type="GO" id="GO:0022857">
    <property type="term" value="F:transmembrane transporter activity"/>
    <property type="evidence" value="ECO:0007669"/>
    <property type="project" value="InterPro"/>
</dbReference>
<dbReference type="CDD" id="cd06174">
    <property type="entry name" value="MFS"/>
    <property type="match status" value="1"/>
</dbReference>
<keyword evidence="3 4" id="KW-0472">Membrane</keyword>
<feature type="transmembrane region" description="Helical" evidence="4">
    <location>
        <begin position="302"/>
        <end position="322"/>
    </location>
</feature>
<reference evidence="5" key="2">
    <citation type="journal article" date="2021" name="PeerJ">
        <title>Extensive microbial diversity within the chicken gut microbiome revealed by metagenomics and culture.</title>
        <authorList>
            <person name="Gilroy R."/>
            <person name="Ravi A."/>
            <person name="Getino M."/>
            <person name="Pursley I."/>
            <person name="Horton D.L."/>
            <person name="Alikhan N.F."/>
            <person name="Baker D."/>
            <person name="Gharbi K."/>
            <person name="Hall N."/>
            <person name="Watson M."/>
            <person name="Adriaenssens E.M."/>
            <person name="Foster-Nyarko E."/>
            <person name="Jarju S."/>
            <person name="Secka A."/>
            <person name="Antonio M."/>
            <person name="Oren A."/>
            <person name="Chaudhuri R.R."/>
            <person name="La Ragione R."/>
            <person name="Hildebrand F."/>
            <person name="Pallen M.J."/>
        </authorList>
    </citation>
    <scope>NUCLEOTIDE SEQUENCE</scope>
    <source>
        <strain evidence="5">8207</strain>
    </source>
</reference>
<dbReference type="InterPro" id="IPR053160">
    <property type="entry name" value="MFS_DHA3_Transporter"/>
</dbReference>
<proteinExistence type="predicted"/>
<feature type="transmembrane region" description="Helical" evidence="4">
    <location>
        <begin position="278"/>
        <end position="296"/>
    </location>
</feature>
<feature type="transmembrane region" description="Helical" evidence="4">
    <location>
        <begin position="45"/>
        <end position="62"/>
    </location>
</feature>
<accession>A0A9D9DC70</accession>
<reference evidence="5" key="1">
    <citation type="submission" date="2020-10" db="EMBL/GenBank/DDBJ databases">
        <authorList>
            <person name="Gilroy R."/>
        </authorList>
    </citation>
    <scope>NUCLEOTIDE SEQUENCE</scope>
    <source>
        <strain evidence="5">8207</strain>
    </source>
</reference>
<feature type="transmembrane region" description="Helical" evidence="4">
    <location>
        <begin position="334"/>
        <end position="358"/>
    </location>
</feature>
<evidence type="ECO:0000256" key="2">
    <source>
        <dbReference type="ARBA" id="ARBA00022989"/>
    </source>
</evidence>
<dbReference type="EMBL" id="JADINC010000018">
    <property type="protein sequence ID" value="MBO8425027.1"/>
    <property type="molecule type" value="Genomic_DNA"/>
</dbReference>
<evidence type="ECO:0000256" key="3">
    <source>
        <dbReference type="ARBA" id="ARBA00023136"/>
    </source>
</evidence>
<feature type="transmembrane region" description="Helical" evidence="4">
    <location>
        <begin position="165"/>
        <end position="185"/>
    </location>
</feature>
<name>A0A9D9DC70_9PROT</name>
<keyword evidence="2 4" id="KW-1133">Transmembrane helix</keyword>
<evidence type="ECO:0000256" key="4">
    <source>
        <dbReference type="SAM" id="Phobius"/>
    </source>
</evidence>
<feature type="transmembrane region" description="Helical" evidence="4">
    <location>
        <begin position="244"/>
        <end position="266"/>
    </location>
</feature>
<feature type="transmembrane region" description="Helical" evidence="4">
    <location>
        <begin position="206"/>
        <end position="232"/>
    </location>
</feature>
<dbReference type="InterPro" id="IPR036259">
    <property type="entry name" value="MFS_trans_sf"/>
</dbReference>
<evidence type="ECO:0000256" key="1">
    <source>
        <dbReference type="ARBA" id="ARBA00022692"/>
    </source>
</evidence>